<evidence type="ECO:0000313" key="1">
    <source>
        <dbReference type="EMBL" id="MXP77248.1"/>
    </source>
</evidence>
<dbReference type="AlphaFoldDB" id="A0A7X3SK60"/>
<proteinExistence type="predicted"/>
<sequence length="54" mass="5631">MAAGSMDEVIREILQSIDAVAEKPCTNTYCADCDGKCARKGCGGYISGMSHESG</sequence>
<dbReference type="Proteomes" id="UP000460412">
    <property type="component" value="Unassembled WGS sequence"/>
</dbReference>
<dbReference type="RefSeq" id="WP_159752417.1">
    <property type="nucleotide sequence ID" value="NZ_CATIFW010000012.1"/>
</dbReference>
<evidence type="ECO:0000313" key="2">
    <source>
        <dbReference type="Proteomes" id="UP000460412"/>
    </source>
</evidence>
<comment type="caution">
    <text evidence="1">The sequence shown here is derived from an EMBL/GenBank/DDBJ whole genome shotgun (WGS) entry which is preliminary data.</text>
</comment>
<accession>A0A7X3SK60</accession>
<protein>
    <submittedName>
        <fullName evidence="1">Uncharacterized protein</fullName>
    </submittedName>
</protein>
<gene>
    <name evidence="1" type="ORF">GN277_18250</name>
</gene>
<keyword evidence="2" id="KW-1185">Reference proteome</keyword>
<dbReference type="EMBL" id="WUQX01000001">
    <property type="protein sequence ID" value="MXP77248.1"/>
    <property type="molecule type" value="Genomic_DNA"/>
</dbReference>
<name>A0A7X3SK60_9FIRM</name>
<organism evidence="1 2">
    <name type="scientific">Sporofaciens musculi</name>
    <dbReference type="NCBI Taxonomy" id="2681861"/>
    <lineage>
        <taxon>Bacteria</taxon>
        <taxon>Bacillati</taxon>
        <taxon>Bacillota</taxon>
        <taxon>Clostridia</taxon>
        <taxon>Lachnospirales</taxon>
        <taxon>Lachnospiraceae</taxon>
        <taxon>Sporofaciens</taxon>
    </lineage>
</organism>
<reference evidence="1 2" key="1">
    <citation type="submission" date="2019-12" db="EMBL/GenBank/DDBJ databases">
        <title>Sporaefaciens musculi gen. nov., sp. nov., a novel bacterium isolated from the caecum of an obese mouse.</title>
        <authorList>
            <person name="Rasmussen T.S."/>
            <person name="Streidl T."/>
            <person name="Hitch T.C.A."/>
            <person name="Wortmann E."/>
            <person name="Deptula P."/>
            <person name="Hansen M."/>
            <person name="Nielsen D.S."/>
            <person name="Clavel T."/>
            <person name="Vogensen F.K."/>
        </authorList>
    </citation>
    <scope>NUCLEOTIDE SEQUENCE [LARGE SCALE GENOMIC DNA]</scope>
    <source>
        <strain evidence="1 2">WCA-9-b2</strain>
    </source>
</reference>